<dbReference type="WBParaSite" id="Hba_01988">
    <property type="protein sequence ID" value="Hba_01988"/>
    <property type="gene ID" value="Hba_01988"/>
</dbReference>
<reference evidence="3" key="1">
    <citation type="submission" date="2016-11" db="UniProtKB">
        <authorList>
            <consortium name="WormBaseParasite"/>
        </authorList>
    </citation>
    <scope>IDENTIFICATION</scope>
</reference>
<keyword evidence="1" id="KW-0812">Transmembrane</keyword>
<keyword evidence="1" id="KW-1133">Transmembrane helix</keyword>
<evidence type="ECO:0000313" key="2">
    <source>
        <dbReference type="Proteomes" id="UP000095283"/>
    </source>
</evidence>
<protein>
    <submittedName>
        <fullName evidence="3">Ovule protein</fullName>
    </submittedName>
</protein>
<name>A0A1I7WBD7_HETBA</name>
<dbReference type="AlphaFoldDB" id="A0A1I7WBD7"/>
<feature type="transmembrane region" description="Helical" evidence="1">
    <location>
        <begin position="6"/>
        <end position="23"/>
    </location>
</feature>
<keyword evidence="1" id="KW-0472">Membrane</keyword>
<evidence type="ECO:0000256" key="1">
    <source>
        <dbReference type="SAM" id="Phobius"/>
    </source>
</evidence>
<organism evidence="2 3">
    <name type="scientific">Heterorhabditis bacteriophora</name>
    <name type="common">Entomopathogenic nematode worm</name>
    <dbReference type="NCBI Taxonomy" id="37862"/>
    <lineage>
        <taxon>Eukaryota</taxon>
        <taxon>Metazoa</taxon>
        <taxon>Ecdysozoa</taxon>
        <taxon>Nematoda</taxon>
        <taxon>Chromadorea</taxon>
        <taxon>Rhabditida</taxon>
        <taxon>Rhabditina</taxon>
        <taxon>Rhabditomorpha</taxon>
        <taxon>Strongyloidea</taxon>
        <taxon>Heterorhabditidae</taxon>
        <taxon>Heterorhabditis</taxon>
    </lineage>
</organism>
<feature type="transmembrane region" description="Helical" evidence="1">
    <location>
        <begin position="30"/>
        <end position="49"/>
    </location>
</feature>
<dbReference type="Proteomes" id="UP000095283">
    <property type="component" value="Unplaced"/>
</dbReference>
<proteinExistence type="predicted"/>
<sequence length="66" mass="7970">MFYCVFPSIINITCFYNFVLLIYTMIQERLIMKCCFFNFIILSLIVFRVKGDPMWNRHKIGNSAKY</sequence>
<accession>A0A1I7WBD7</accession>
<evidence type="ECO:0000313" key="3">
    <source>
        <dbReference type="WBParaSite" id="Hba_01988"/>
    </source>
</evidence>
<keyword evidence="2" id="KW-1185">Reference proteome</keyword>